<dbReference type="InterPro" id="IPR036047">
    <property type="entry name" value="F-box-like_dom_sf"/>
</dbReference>
<dbReference type="OrthoDB" id="8062037at2759"/>
<evidence type="ECO:0000313" key="2">
    <source>
        <dbReference type="Proteomes" id="UP001141806"/>
    </source>
</evidence>
<evidence type="ECO:0000313" key="1">
    <source>
        <dbReference type="EMBL" id="KAJ4949966.1"/>
    </source>
</evidence>
<evidence type="ECO:0008006" key="3">
    <source>
        <dbReference type="Google" id="ProtNLM"/>
    </source>
</evidence>
<reference evidence="1" key="1">
    <citation type="journal article" date="2023" name="Plant J.">
        <title>The genome of the king protea, Protea cynaroides.</title>
        <authorList>
            <person name="Chang J."/>
            <person name="Duong T.A."/>
            <person name="Schoeman C."/>
            <person name="Ma X."/>
            <person name="Roodt D."/>
            <person name="Barker N."/>
            <person name="Li Z."/>
            <person name="Van de Peer Y."/>
            <person name="Mizrachi E."/>
        </authorList>
    </citation>
    <scope>NUCLEOTIDE SEQUENCE</scope>
    <source>
        <tissue evidence="1">Young leaves</tissue>
    </source>
</reference>
<sequence>MKFWKIGTNGCTSVSGLTSLISFGRDKFFSGKVIPQFPVEFAFIAWNSDKLDWYEEDIWTEIAKYLDGKSLVMLGATNRWFHRIAMEENIWKFACLRDLQVKEPERVAFKWIELYTSAFDGSHSYSFHQQGKHIDWMRIGAFFFDSPVALLTENLSSPIKIPQGATTEKMVQNTGSCVLSNIKPGIWIADLQLVRCPVCNLNTCEGTMQTLDVRHIELFLKEEYKKGSWQYEEIGCHEIKKHTDRASGCIFDIRHLEDCSTSEILNLQSWVGKLKDWQPKARITPHAVAVSTNLQQNEGIQVKYNAMKGGPEGEIVSMRISQQLI</sequence>
<dbReference type="Gene3D" id="1.20.1280.50">
    <property type="match status" value="1"/>
</dbReference>
<keyword evidence="2" id="KW-1185">Reference proteome</keyword>
<organism evidence="1 2">
    <name type="scientific">Protea cynaroides</name>
    <dbReference type="NCBI Taxonomy" id="273540"/>
    <lineage>
        <taxon>Eukaryota</taxon>
        <taxon>Viridiplantae</taxon>
        <taxon>Streptophyta</taxon>
        <taxon>Embryophyta</taxon>
        <taxon>Tracheophyta</taxon>
        <taxon>Spermatophyta</taxon>
        <taxon>Magnoliopsida</taxon>
        <taxon>Proteales</taxon>
        <taxon>Proteaceae</taxon>
        <taxon>Protea</taxon>
    </lineage>
</organism>
<dbReference type="EMBL" id="JAMYWD010000012">
    <property type="protein sequence ID" value="KAJ4949966.1"/>
    <property type="molecule type" value="Genomic_DNA"/>
</dbReference>
<dbReference type="GO" id="GO:0005634">
    <property type="term" value="C:nucleus"/>
    <property type="evidence" value="ECO:0007669"/>
    <property type="project" value="TreeGrafter"/>
</dbReference>
<dbReference type="Proteomes" id="UP001141806">
    <property type="component" value="Unassembled WGS sequence"/>
</dbReference>
<dbReference type="GO" id="GO:0061458">
    <property type="term" value="P:reproductive system development"/>
    <property type="evidence" value="ECO:0007669"/>
    <property type="project" value="TreeGrafter"/>
</dbReference>
<protein>
    <recommendedName>
        <fullName evidence="3">F-box protein</fullName>
    </recommendedName>
</protein>
<dbReference type="SUPFAM" id="SSF81383">
    <property type="entry name" value="F-box domain"/>
    <property type="match status" value="1"/>
</dbReference>
<comment type="caution">
    <text evidence="1">The sequence shown here is derived from an EMBL/GenBank/DDBJ whole genome shotgun (WGS) entry which is preliminary data.</text>
</comment>
<accession>A0A9Q0JSE7</accession>
<dbReference type="AlphaFoldDB" id="A0A9Q0JSE7"/>
<dbReference type="CDD" id="cd09917">
    <property type="entry name" value="F-box_SF"/>
    <property type="match status" value="1"/>
</dbReference>
<name>A0A9Q0JSE7_9MAGN</name>
<gene>
    <name evidence="1" type="ORF">NE237_026798</name>
</gene>
<dbReference type="PANTHER" id="PTHR47149">
    <property type="entry name" value="F-BOX PROTEIN RMF"/>
    <property type="match status" value="1"/>
</dbReference>
<proteinExistence type="predicted"/>
<dbReference type="PANTHER" id="PTHR47149:SF1">
    <property type="entry name" value="F-BOX PROTEIN RMF"/>
    <property type="match status" value="1"/>
</dbReference>